<feature type="domain" description="BPTI/Kunitz inhibitor" evidence="4">
    <location>
        <begin position="32"/>
        <end position="82"/>
    </location>
</feature>
<feature type="chain" id="PRO_5003968665" evidence="3">
    <location>
        <begin position="24"/>
        <end position="177"/>
    </location>
</feature>
<reference evidence="6" key="1">
    <citation type="journal article" date="2013" name="Science">
        <title>Comparative analysis of bat genomes provides insight into the evolution of flight and immunity.</title>
        <authorList>
            <person name="Zhang G."/>
            <person name="Cowled C."/>
            <person name="Shi Z."/>
            <person name="Huang Z."/>
            <person name="Bishop-Lilly K.A."/>
            <person name="Fang X."/>
            <person name="Wynne J.W."/>
            <person name="Xiong Z."/>
            <person name="Baker M.L."/>
            <person name="Zhao W."/>
            <person name="Tachedjian M."/>
            <person name="Zhu Y."/>
            <person name="Zhou P."/>
            <person name="Jiang X."/>
            <person name="Ng J."/>
            <person name="Yang L."/>
            <person name="Wu L."/>
            <person name="Xiao J."/>
            <person name="Feng Y."/>
            <person name="Chen Y."/>
            <person name="Sun X."/>
            <person name="Zhang Y."/>
            <person name="Marsh G.A."/>
            <person name="Crameri G."/>
            <person name="Broder C.C."/>
            <person name="Frey K.G."/>
            <person name="Wang L.F."/>
            <person name="Wang J."/>
        </authorList>
    </citation>
    <scope>NUCLEOTIDE SEQUENCE [LARGE SCALE GENOMIC DNA]</scope>
</reference>
<dbReference type="InterPro" id="IPR002223">
    <property type="entry name" value="Kunitz_BPTI"/>
</dbReference>
<dbReference type="SUPFAM" id="SSF57362">
    <property type="entry name" value="BPTI-like"/>
    <property type="match status" value="1"/>
</dbReference>
<dbReference type="GO" id="GO:0005615">
    <property type="term" value="C:extracellular space"/>
    <property type="evidence" value="ECO:0007669"/>
    <property type="project" value="TreeGrafter"/>
</dbReference>
<evidence type="ECO:0000256" key="2">
    <source>
        <dbReference type="SAM" id="MobiDB-lite"/>
    </source>
</evidence>
<dbReference type="PANTHER" id="PTHR10083">
    <property type="entry name" value="KUNITZ-TYPE PROTEASE INHIBITOR-RELATED"/>
    <property type="match status" value="1"/>
</dbReference>
<gene>
    <name evidence="5" type="ORF">PAL_GLEAN10024394</name>
</gene>
<dbReference type="InParanoid" id="L5JYS9"/>
<evidence type="ECO:0000256" key="1">
    <source>
        <dbReference type="ARBA" id="ARBA00023157"/>
    </source>
</evidence>
<feature type="compositionally biased region" description="Basic and acidic residues" evidence="2">
    <location>
        <begin position="167"/>
        <end position="177"/>
    </location>
</feature>
<protein>
    <submittedName>
        <fullName evidence="5">Pancreatic trypsin inhibitor</fullName>
    </submittedName>
</protein>
<dbReference type="AlphaFoldDB" id="L5JYS9"/>
<dbReference type="PROSITE" id="PS50279">
    <property type="entry name" value="BPTI_KUNITZ_2"/>
    <property type="match status" value="1"/>
</dbReference>
<dbReference type="STRING" id="9402.L5JYS9"/>
<dbReference type="SMART" id="SM00131">
    <property type="entry name" value="KU"/>
    <property type="match status" value="1"/>
</dbReference>
<evidence type="ECO:0000313" key="5">
    <source>
        <dbReference type="EMBL" id="ELK04237.1"/>
    </source>
</evidence>
<evidence type="ECO:0000256" key="3">
    <source>
        <dbReference type="SAM" id="SignalP"/>
    </source>
</evidence>
<keyword evidence="6" id="KW-1185">Reference proteome</keyword>
<dbReference type="PANTHER" id="PTHR10083:SF373">
    <property type="entry name" value="SERINE PEPTIDASE INHIBITOR, KUNITZ TYPE, 2"/>
    <property type="match status" value="1"/>
</dbReference>
<dbReference type="CDD" id="cd22592">
    <property type="entry name" value="Kunitz_BPTI"/>
    <property type="match status" value="1"/>
</dbReference>
<proteinExistence type="predicted"/>
<feature type="compositionally biased region" description="Basic and acidic residues" evidence="2">
    <location>
        <begin position="108"/>
        <end position="123"/>
    </location>
</feature>
<evidence type="ECO:0000259" key="4">
    <source>
        <dbReference type="PROSITE" id="PS50279"/>
    </source>
</evidence>
<organism evidence="5 6">
    <name type="scientific">Pteropus alecto</name>
    <name type="common">Black flying fox</name>
    <dbReference type="NCBI Taxonomy" id="9402"/>
    <lineage>
        <taxon>Eukaryota</taxon>
        <taxon>Metazoa</taxon>
        <taxon>Chordata</taxon>
        <taxon>Craniata</taxon>
        <taxon>Vertebrata</taxon>
        <taxon>Euteleostomi</taxon>
        <taxon>Mammalia</taxon>
        <taxon>Eutheria</taxon>
        <taxon>Laurasiatheria</taxon>
        <taxon>Chiroptera</taxon>
        <taxon>Yinpterochiroptera</taxon>
        <taxon>Pteropodoidea</taxon>
        <taxon>Pteropodidae</taxon>
        <taxon>Pteropodinae</taxon>
        <taxon>Pteropus</taxon>
    </lineage>
</organism>
<feature type="compositionally biased region" description="Acidic residues" evidence="2">
    <location>
        <begin position="124"/>
        <end position="138"/>
    </location>
</feature>
<dbReference type="Pfam" id="PF00014">
    <property type="entry name" value="Kunitz_BPTI"/>
    <property type="match status" value="1"/>
</dbReference>
<dbReference type="EMBL" id="KB031072">
    <property type="protein sequence ID" value="ELK04237.1"/>
    <property type="molecule type" value="Genomic_DNA"/>
</dbReference>
<dbReference type="InterPro" id="IPR036880">
    <property type="entry name" value="Kunitz_BPTI_sf"/>
</dbReference>
<feature type="signal peptide" evidence="3">
    <location>
        <begin position="1"/>
        <end position="23"/>
    </location>
</feature>
<sequence>MDALCLSAAPLVLLSILVAGAQGSDTSRPVFCLEPPYQGPGEATIHRFFFNTSSGLCEDFMFGGGRAKLNNFLTKEECTRVCSGHRPALQAQYKLELEAQPEPEDEIKDILEDKIEDRDTDENSKDDDEVEDEPEIEIEYAINDESMDEDFEDNGEDEDNDPYEDELQIKIEYEVES</sequence>
<keyword evidence="3" id="KW-0732">Signal</keyword>
<feature type="compositionally biased region" description="Acidic residues" evidence="2">
    <location>
        <begin position="145"/>
        <end position="166"/>
    </location>
</feature>
<feature type="region of interest" description="Disordered" evidence="2">
    <location>
        <begin position="96"/>
        <end position="177"/>
    </location>
</feature>
<dbReference type="GO" id="GO:0004867">
    <property type="term" value="F:serine-type endopeptidase inhibitor activity"/>
    <property type="evidence" value="ECO:0007669"/>
    <property type="project" value="InterPro"/>
</dbReference>
<dbReference type="InterPro" id="IPR050098">
    <property type="entry name" value="TFPI/VKTCI-like"/>
</dbReference>
<evidence type="ECO:0000313" key="6">
    <source>
        <dbReference type="Proteomes" id="UP000010552"/>
    </source>
</evidence>
<dbReference type="FunCoup" id="L5JYS9">
    <property type="interactions" value="64"/>
</dbReference>
<keyword evidence="1" id="KW-1015">Disulfide bond</keyword>
<accession>L5JYS9</accession>
<name>L5JYS9_PTEAL</name>
<dbReference type="Proteomes" id="UP000010552">
    <property type="component" value="Unassembled WGS sequence"/>
</dbReference>
<dbReference type="Gene3D" id="4.10.410.10">
    <property type="entry name" value="Pancreatic trypsin inhibitor Kunitz domain"/>
    <property type="match status" value="1"/>
</dbReference>